<dbReference type="EMBL" id="MHNB01000012">
    <property type="protein sequence ID" value="OGZ37318.1"/>
    <property type="molecule type" value="Genomic_DNA"/>
</dbReference>
<comment type="caution">
    <text evidence="1">The sequence shown here is derived from an EMBL/GenBank/DDBJ whole genome shotgun (WGS) entry which is preliminary data.</text>
</comment>
<organism evidence="1 2">
    <name type="scientific">Candidatus Portnoybacteria bacterium RIFCSPHIGHO2_12_FULL_38_9</name>
    <dbReference type="NCBI Taxonomy" id="1801997"/>
    <lineage>
        <taxon>Bacteria</taxon>
        <taxon>Candidatus Portnoyibacteriota</taxon>
    </lineage>
</organism>
<evidence type="ECO:0000313" key="1">
    <source>
        <dbReference type="EMBL" id="OGZ37318.1"/>
    </source>
</evidence>
<reference evidence="1 2" key="1">
    <citation type="journal article" date="2016" name="Nat. Commun.">
        <title>Thousands of microbial genomes shed light on interconnected biogeochemical processes in an aquifer system.</title>
        <authorList>
            <person name="Anantharaman K."/>
            <person name="Brown C.T."/>
            <person name="Hug L.A."/>
            <person name="Sharon I."/>
            <person name="Castelle C.J."/>
            <person name="Probst A.J."/>
            <person name="Thomas B.C."/>
            <person name="Singh A."/>
            <person name="Wilkins M.J."/>
            <person name="Karaoz U."/>
            <person name="Brodie E.L."/>
            <person name="Williams K.H."/>
            <person name="Hubbard S.S."/>
            <person name="Banfield J.F."/>
        </authorList>
    </citation>
    <scope>NUCLEOTIDE SEQUENCE [LARGE SCALE GENOMIC DNA]</scope>
</reference>
<dbReference type="AlphaFoldDB" id="A0A1G2FIB2"/>
<evidence type="ECO:0000313" key="2">
    <source>
        <dbReference type="Proteomes" id="UP000177061"/>
    </source>
</evidence>
<protein>
    <submittedName>
        <fullName evidence="1">Uncharacterized protein</fullName>
    </submittedName>
</protein>
<sequence>MIQKDEFKALIQKILDDSATKEEKGRVLKELNISLDNLNSFLKKITQAIKDEKAILNIRKNLN</sequence>
<accession>A0A1G2FIB2</accession>
<proteinExistence type="predicted"/>
<name>A0A1G2FIB2_9BACT</name>
<dbReference type="Proteomes" id="UP000177061">
    <property type="component" value="Unassembled WGS sequence"/>
</dbReference>
<gene>
    <name evidence="1" type="ORF">A3J64_01595</name>
</gene>